<dbReference type="SFLD" id="SFLDG01129">
    <property type="entry name" value="C1.5:_HAD__Beta-PGM__Phosphata"/>
    <property type="match status" value="1"/>
</dbReference>
<dbReference type="InterPro" id="IPR006439">
    <property type="entry name" value="HAD-SF_hydro_IA"/>
</dbReference>
<dbReference type="NCBIfam" id="TIGR01549">
    <property type="entry name" value="HAD-SF-IA-v1"/>
    <property type="match status" value="1"/>
</dbReference>
<dbReference type="KEGG" id="proo:MJB10_05810"/>
<keyword evidence="1" id="KW-0378">Hydrolase</keyword>
<dbReference type="InterPro" id="IPR036412">
    <property type="entry name" value="HAD-like_sf"/>
</dbReference>
<dbReference type="PANTHER" id="PTHR46191:SF2">
    <property type="entry name" value="HALOACID DEHALOGENASE-LIKE HYDROLASE DOMAIN-CONTAINING PROTEIN 3"/>
    <property type="match status" value="1"/>
</dbReference>
<evidence type="ECO:0000313" key="1">
    <source>
        <dbReference type="EMBL" id="WNR45619.1"/>
    </source>
</evidence>
<proteinExistence type="predicted"/>
<sequence length="242" mass="28145">MRKPLQSYQMIYLDAGDTLVTIPAAQTILKQYLQLRAIDRDEAHIHELFTEAFRLFYYVEKKEDFVVCSPESDRAFWVNLYQYVLHKLGMYAEWTEEQIFECCHELYEIFTAPQYYDLFDDVKPFLEELRNRGFRIGIISNFAPTLKAILADKGILHYFDPVLVSTEVGLEKPDPAMFQLALEMAGLKAEDVLYVGDHETNDIWSPNQVGIDAVRIIRYPYHTGDGIRSLLELVQEPHALQP</sequence>
<name>A0AA96RLN5_9BACL</name>
<protein>
    <submittedName>
        <fullName evidence="1">HAD-IA family hydrolase</fullName>
    </submittedName>
</protein>
<reference evidence="1" key="1">
    <citation type="submission" date="2022-02" db="EMBL/GenBank/DDBJ databases">
        <title>Paenibacillus sp. MBLB1832 Whole Genome Shotgun Sequencing.</title>
        <authorList>
            <person name="Hwang C.Y."/>
            <person name="Cho E.-S."/>
            <person name="Seo M.-J."/>
        </authorList>
    </citation>
    <scope>NUCLEOTIDE SEQUENCE</scope>
    <source>
        <strain evidence="1">MBLB1832</strain>
    </source>
</reference>
<dbReference type="InterPro" id="IPR051828">
    <property type="entry name" value="HAD-like_hydrolase_domain"/>
</dbReference>
<organism evidence="1 2">
    <name type="scientific">Paenibacillus roseopurpureus</name>
    <dbReference type="NCBI Taxonomy" id="2918901"/>
    <lineage>
        <taxon>Bacteria</taxon>
        <taxon>Bacillati</taxon>
        <taxon>Bacillota</taxon>
        <taxon>Bacilli</taxon>
        <taxon>Bacillales</taxon>
        <taxon>Paenibacillaceae</taxon>
        <taxon>Paenibacillus</taxon>
    </lineage>
</organism>
<dbReference type="Pfam" id="PF00702">
    <property type="entry name" value="Hydrolase"/>
    <property type="match status" value="1"/>
</dbReference>
<dbReference type="Gene3D" id="3.40.50.1000">
    <property type="entry name" value="HAD superfamily/HAD-like"/>
    <property type="match status" value="1"/>
</dbReference>
<dbReference type="RefSeq" id="WP_314802511.1">
    <property type="nucleotide sequence ID" value="NZ_CP130319.1"/>
</dbReference>
<dbReference type="SFLD" id="SFLDS00003">
    <property type="entry name" value="Haloacid_Dehalogenase"/>
    <property type="match status" value="1"/>
</dbReference>
<accession>A0AA96RLN5</accession>
<dbReference type="EMBL" id="CP130319">
    <property type="protein sequence ID" value="WNR45619.1"/>
    <property type="molecule type" value="Genomic_DNA"/>
</dbReference>
<gene>
    <name evidence="1" type="ORF">MJB10_05810</name>
</gene>
<dbReference type="InterPro" id="IPR044924">
    <property type="entry name" value="HAD-SF_hydro_IA_REG-2-like_cap"/>
</dbReference>
<dbReference type="AlphaFoldDB" id="A0AA96RLN5"/>
<dbReference type="Gene3D" id="1.10.150.720">
    <property type="entry name" value="Haloacid dehalogenase-like hydrolase"/>
    <property type="match status" value="1"/>
</dbReference>
<dbReference type="PRINTS" id="PR00413">
    <property type="entry name" value="HADHALOGNASE"/>
</dbReference>
<evidence type="ECO:0000313" key="2">
    <source>
        <dbReference type="Proteomes" id="UP001304650"/>
    </source>
</evidence>
<dbReference type="SUPFAM" id="SSF56784">
    <property type="entry name" value="HAD-like"/>
    <property type="match status" value="1"/>
</dbReference>
<dbReference type="PANTHER" id="PTHR46191">
    <property type="match status" value="1"/>
</dbReference>
<dbReference type="InterPro" id="IPR023214">
    <property type="entry name" value="HAD_sf"/>
</dbReference>
<keyword evidence="2" id="KW-1185">Reference proteome</keyword>
<dbReference type="GO" id="GO:0016787">
    <property type="term" value="F:hydrolase activity"/>
    <property type="evidence" value="ECO:0007669"/>
    <property type="project" value="UniProtKB-KW"/>
</dbReference>
<dbReference type="Proteomes" id="UP001304650">
    <property type="component" value="Chromosome"/>
</dbReference>